<keyword evidence="2" id="KW-0378">Hydrolase</keyword>
<feature type="compositionally biased region" description="Low complexity" evidence="3">
    <location>
        <begin position="16"/>
        <end position="25"/>
    </location>
</feature>
<dbReference type="GO" id="GO:0031222">
    <property type="term" value="P:arabinan catabolic process"/>
    <property type="evidence" value="ECO:0007669"/>
    <property type="project" value="TreeGrafter"/>
</dbReference>
<dbReference type="InterPro" id="IPR017853">
    <property type="entry name" value="GH"/>
</dbReference>
<evidence type="ECO:0000313" key="6">
    <source>
        <dbReference type="Proteomes" id="UP000663856"/>
    </source>
</evidence>
<dbReference type="AlphaFoldDB" id="A0A816T9D6"/>
<dbReference type="Proteomes" id="UP000663866">
    <property type="component" value="Unassembled WGS sequence"/>
</dbReference>
<dbReference type="EMBL" id="CAJNRF010007874">
    <property type="protein sequence ID" value="CAF2095415.1"/>
    <property type="molecule type" value="Genomic_DNA"/>
</dbReference>
<dbReference type="InterPro" id="IPR044993">
    <property type="entry name" value="BXL"/>
</dbReference>
<proteinExistence type="inferred from homology"/>
<dbReference type="InterPro" id="IPR036962">
    <property type="entry name" value="Glyco_hydro_3_N_sf"/>
</dbReference>
<evidence type="ECO:0000313" key="7">
    <source>
        <dbReference type="Proteomes" id="UP000663866"/>
    </source>
</evidence>
<comment type="similarity">
    <text evidence="1">Belongs to the glycosyl hydrolase 3 family.</text>
</comment>
<protein>
    <submittedName>
        <fullName evidence="4">Uncharacterized protein</fullName>
    </submittedName>
</protein>
<sequence>TKTSKPKPLSKPKPKPQNQNPFSKPKPSKPKALCIRITTSEPDLHPTYNLHNWNRTDRNHFNAFTNDQDLVEACLPPFETCFRDAQVPCIMCILNEISGIPACADQFFIGNFALATPQDRSEPRIRAGISYDFHLLSTCENPLMITQRCMLLLL</sequence>
<gene>
    <name evidence="5" type="ORF">OVN521_LOCUS20295</name>
    <name evidence="4" type="ORF">WKI299_LOCUS19047</name>
</gene>
<dbReference type="GO" id="GO:0009044">
    <property type="term" value="F:xylan 1,4-beta-xylosidase activity"/>
    <property type="evidence" value="ECO:0007669"/>
    <property type="project" value="InterPro"/>
</dbReference>
<dbReference type="GO" id="GO:0045493">
    <property type="term" value="P:xylan catabolic process"/>
    <property type="evidence" value="ECO:0007669"/>
    <property type="project" value="InterPro"/>
</dbReference>
<evidence type="ECO:0000256" key="1">
    <source>
        <dbReference type="ARBA" id="ARBA00005336"/>
    </source>
</evidence>
<keyword evidence="7" id="KW-1185">Reference proteome</keyword>
<dbReference type="Gene3D" id="3.20.20.300">
    <property type="entry name" value="Glycoside hydrolase, family 3, N-terminal domain"/>
    <property type="match status" value="1"/>
</dbReference>
<accession>A0A816T9D6</accession>
<evidence type="ECO:0000256" key="2">
    <source>
        <dbReference type="ARBA" id="ARBA00022801"/>
    </source>
</evidence>
<name>A0A816T9D6_9BILA</name>
<organism evidence="4 6">
    <name type="scientific">Rotaria magnacalcarata</name>
    <dbReference type="NCBI Taxonomy" id="392030"/>
    <lineage>
        <taxon>Eukaryota</taxon>
        <taxon>Metazoa</taxon>
        <taxon>Spiralia</taxon>
        <taxon>Gnathifera</taxon>
        <taxon>Rotifera</taxon>
        <taxon>Eurotatoria</taxon>
        <taxon>Bdelloidea</taxon>
        <taxon>Philodinida</taxon>
        <taxon>Philodinidae</taxon>
        <taxon>Rotaria</taxon>
    </lineage>
</organism>
<evidence type="ECO:0000313" key="4">
    <source>
        <dbReference type="EMBL" id="CAF2095415.1"/>
    </source>
</evidence>
<feature type="region of interest" description="Disordered" evidence="3">
    <location>
        <begin position="1"/>
        <end position="30"/>
    </location>
</feature>
<evidence type="ECO:0000313" key="5">
    <source>
        <dbReference type="EMBL" id="CAF4089966.1"/>
    </source>
</evidence>
<dbReference type="SUPFAM" id="SSF51445">
    <property type="entry name" value="(Trans)glycosidases"/>
    <property type="match status" value="1"/>
</dbReference>
<feature type="compositionally biased region" description="Basic residues" evidence="3">
    <location>
        <begin position="1"/>
        <end position="14"/>
    </location>
</feature>
<dbReference type="EMBL" id="CAJOBG010003986">
    <property type="protein sequence ID" value="CAF4089966.1"/>
    <property type="molecule type" value="Genomic_DNA"/>
</dbReference>
<dbReference type="PANTHER" id="PTHR42721">
    <property type="entry name" value="SUGAR HYDROLASE-RELATED"/>
    <property type="match status" value="1"/>
</dbReference>
<comment type="caution">
    <text evidence="4">The sequence shown here is derived from an EMBL/GenBank/DDBJ whole genome shotgun (WGS) entry which is preliminary data.</text>
</comment>
<dbReference type="Proteomes" id="UP000663856">
    <property type="component" value="Unassembled WGS sequence"/>
</dbReference>
<evidence type="ECO:0000256" key="3">
    <source>
        <dbReference type="SAM" id="MobiDB-lite"/>
    </source>
</evidence>
<reference evidence="4" key="1">
    <citation type="submission" date="2021-02" db="EMBL/GenBank/DDBJ databases">
        <authorList>
            <person name="Nowell W R."/>
        </authorList>
    </citation>
    <scope>NUCLEOTIDE SEQUENCE</scope>
</reference>
<dbReference type="PANTHER" id="PTHR42721:SF3">
    <property type="entry name" value="BETA-D-XYLOSIDASE 5-RELATED"/>
    <property type="match status" value="1"/>
</dbReference>
<feature type="non-terminal residue" evidence="4">
    <location>
        <position position="1"/>
    </location>
</feature>
<dbReference type="GO" id="GO:0046556">
    <property type="term" value="F:alpha-L-arabinofuranosidase activity"/>
    <property type="evidence" value="ECO:0007669"/>
    <property type="project" value="TreeGrafter"/>
</dbReference>